<keyword evidence="4" id="KW-1185">Reference proteome</keyword>
<name>A0ABT6Z687_9BACT</name>
<feature type="signal peptide" evidence="1">
    <location>
        <begin position="1"/>
        <end position="19"/>
    </location>
</feature>
<dbReference type="InterPro" id="IPR045916">
    <property type="entry name" value="DUF5777"/>
</dbReference>
<gene>
    <name evidence="3" type="ORF">QM481_19050</name>
</gene>
<accession>A0ABT6Z687</accession>
<feature type="domain" description="DUF5777" evidence="2">
    <location>
        <begin position="43"/>
        <end position="290"/>
    </location>
</feature>
<evidence type="ECO:0000313" key="3">
    <source>
        <dbReference type="EMBL" id="MDI9876645.1"/>
    </source>
</evidence>
<evidence type="ECO:0000259" key="2">
    <source>
        <dbReference type="Pfam" id="PF19089"/>
    </source>
</evidence>
<keyword evidence="1" id="KW-0732">Signal</keyword>
<dbReference type="RefSeq" id="WP_283382920.1">
    <property type="nucleotide sequence ID" value="NZ_JASHIE010000014.1"/>
</dbReference>
<comment type="caution">
    <text evidence="3">The sequence shown here is derived from an EMBL/GenBank/DDBJ whole genome shotgun (WGS) entry which is preliminary data.</text>
</comment>
<evidence type="ECO:0000256" key="1">
    <source>
        <dbReference type="SAM" id="SignalP"/>
    </source>
</evidence>
<dbReference type="Pfam" id="PF19089">
    <property type="entry name" value="DUF5777"/>
    <property type="match status" value="1"/>
</dbReference>
<dbReference type="Proteomes" id="UP001225761">
    <property type="component" value="Unassembled WGS sequence"/>
</dbReference>
<sequence>MVKKICFWVCCLGSSQSIAQSDNLLNLVQDTDSIKTEYVTNAFKSSRVINNQSIEMIGKGVLDFRILHRFGLLNSGISNFYGFDQASFRLGFDYGITQNLSIGVGRSTYQKELDGSIKWRILQQTQGRKEQPFSLVWVSGVTLNTTPAPSGEISAPVSDRSGYYHELLIGRKFNENFSFQLNPILVHRNRIQPTSSKDDNNVVAIGFGLRMKLSRRIAFVADYDYVISGLNKEIFENPLAIGFDIETGGHVFQLHFSNTVGMNENAFLTKTTNQWGKGAVNFGFNLSRVFSIRKKKIS</sequence>
<evidence type="ECO:0000313" key="4">
    <source>
        <dbReference type="Proteomes" id="UP001225761"/>
    </source>
</evidence>
<organism evidence="3 4">
    <name type="scientific">Flectobacillus rivi</name>
    <dbReference type="NCBI Taxonomy" id="2984209"/>
    <lineage>
        <taxon>Bacteria</taxon>
        <taxon>Pseudomonadati</taxon>
        <taxon>Bacteroidota</taxon>
        <taxon>Cytophagia</taxon>
        <taxon>Cytophagales</taxon>
        <taxon>Flectobacillaceae</taxon>
        <taxon>Flectobacillus</taxon>
    </lineage>
</organism>
<reference evidence="3 4" key="1">
    <citation type="submission" date="2023-05" db="EMBL/GenBank/DDBJ databases">
        <title>Novel species of genus Flectobacillus isolated from stream in China.</title>
        <authorList>
            <person name="Lu H."/>
        </authorList>
    </citation>
    <scope>NUCLEOTIDE SEQUENCE [LARGE SCALE GENOMIC DNA]</scope>
    <source>
        <strain evidence="3 4">LFS242W</strain>
    </source>
</reference>
<proteinExistence type="predicted"/>
<feature type="chain" id="PRO_5047020461" evidence="1">
    <location>
        <begin position="20"/>
        <end position="298"/>
    </location>
</feature>
<protein>
    <submittedName>
        <fullName evidence="3">DUF5777 family beta-barrel protein</fullName>
    </submittedName>
</protein>
<dbReference type="EMBL" id="JASHIE010000014">
    <property type="protein sequence ID" value="MDI9876645.1"/>
    <property type="molecule type" value="Genomic_DNA"/>
</dbReference>